<proteinExistence type="predicted"/>
<dbReference type="EMBL" id="VSSQ01012163">
    <property type="protein sequence ID" value="MPM48585.1"/>
    <property type="molecule type" value="Genomic_DNA"/>
</dbReference>
<organism evidence="1">
    <name type="scientific">bioreactor metagenome</name>
    <dbReference type="NCBI Taxonomy" id="1076179"/>
    <lineage>
        <taxon>unclassified sequences</taxon>
        <taxon>metagenomes</taxon>
        <taxon>ecological metagenomes</taxon>
    </lineage>
</organism>
<dbReference type="AlphaFoldDB" id="A0A645A5X6"/>
<reference evidence="1" key="1">
    <citation type="submission" date="2019-08" db="EMBL/GenBank/DDBJ databases">
        <authorList>
            <person name="Kucharzyk K."/>
            <person name="Murdoch R.W."/>
            <person name="Higgins S."/>
            <person name="Loffler F."/>
        </authorList>
    </citation>
    <scope>NUCLEOTIDE SEQUENCE</scope>
</reference>
<name>A0A645A5X6_9ZZZZ</name>
<protein>
    <submittedName>
        <fullName evidence="1">Uncharacterized protein</fullName>
    </submittedName>
</protein>
<evidence type="ECO:0000313" key="1">
    <source>
        <dbReference type="EMBL" id="MPM48585.1"/>
    </source>
</evidence>
<gene>
    <name evidence="1" type="ORF">SDC9_95310</name>
</gene>
<sequence length="164" mass="18775">MGGRRKLLFRAVLRQRSIRRVFPQKRLERLAAGVKKRCKAESPAARTDFRNHIEGVVVPFHLTESNLDDVFSANGEIPLTERRRVAGEQDFPRIHARPGAADPVKEKRAVPKEHLIRAARGGPLHEDRRVLGSLQRRNMFLLFRALRFGDGRNDCRIGLLLPLF</sequence>
<comment type="caution">
    <text evidence="1">The sequence shown here is derived from an EMBL/GenBank/DDBJ whole genome shotgun (WGS) entry which is preliminary data.</text>
</comment>
<accession>A0A645A5X6</accession>